<feature type="domain" description="Peptidase M1 membrane alanine aminopeptidase" evidence="2">
    <location>
        <begin position="863"/>
        <end position="1059"/>
    </location>
</feature>
<feature type="transmembrane region" description="Helical" evidence="1">
    <location>
        <begin position="20"/>
        <end position="39"/>
    </location>
</feature>
<dbReference type="SUPFAM" id="SSF55486">
    <property type="entry name" value="Metalloproteases ('zincins'), catalytic domain"/>
    <property type="match status" value="1"/>
</dbReference>
<feature type="transmembrane region" description="Helical" evidence="1">
    <location>
        <begin position="412"/>
        <end position="438"/>
    </location>
</feature>
<feature type="transmembrane region" description="Helical" evidence="1">
    <location>
        <begin position="51"/>
        <end position="72"/>
    </location>
</feature>
<protein>
    <submittedName>
        <fullName evidence="3">Aminopeptidase</fullName>
    </submittedName>
</protein>
<keyword evidence="1" id="KW-1133">Transmembrane helix</keyword>
<feature type="transmembrane region" description="Helical" evidence="1">
    <location>
        <begin position="570"/>
        <end position="588"/>
    </location>
</feature>
<feature type="transmembrane region" description="Helical" evidence="1">
    <location>
        <begin position="319"/>
        <end position="339"/>
    </location>
</feature>
<proteinExistence type="predicted"/>
<keyword evidence="3" id="KW-0378">Hydrolase</keyword>
<gene>
    <name evidence="3" type="ORF">GON26_14110</name>
</gene>
<feature type="transmembrane region" description="Helical" evidence="1">
    <location>
        <begin position="450"/>
        <end position="469"/>
    </location>
</feature>
<dbReference type="GO" id="GO:0008237">
    <property type="term" value="F:metallopeptidase activity"/>
    <property type="evidence" value="ECO:0007669"/>
    <property type="project" value="InterPro"/>
</dbReference>
<evidence type="ECO:0000313" key="3">
    <source>
        <dbReference type="EMBL" id="MWB95500.1"/>
    </source>
</evidence>
<dbReference type="RefSeq" id="WP_160375423.1">
    <property type="nucleotide sequence ID" value="NZ_WSTB01000007.1"/>
</dbReference>
<keyword evidence="3" id="KW-0031">Aminopeptidase</keyword>
<accession>A0A6I4NMD1</accession>
<feature type="transmembrane region" description="Helical" evidence="1">
    <location>
        <begin position="102"/>
        <end position="123"/>
    </location>
</feature>
<feature type="transmembrane region" description="Helical" evidence="1">
    <location>
        <begin position="476"/>
        <end position="494"/>
    </location>
</feature>
<dbReference type="GO" id="GO:0008270">
    <property type="term" value="F:zinc ion binding"/>
    <property type="evidence" value="ECO:0007669"/>
    <property type="project" value="InterPro"/>
</dbReference>
<keyword evidence="3" id="KW-0645">Protease</keyword>
<dbReference type="GO" id="GO:0004177">
    <property type="term" value="F:aminopeptidase activity"/>
    <property type="evidence" value="ECO:0007669"/>
    <property type="project" value="UniProtKB-KW"/>
</dbReference>
<feature type="transmembrane region" description="Helical" evidence="1">
    <location>
        <begin position="359"/>
        <end position="380"/>
    </location>
</feature>
<dbReference type="InterPro" id="IPR027268">
    <property type="entry name" value="Peptidase_M4/M1_CTD_sf"/>
</dbReference>
<evidence type="ECO:0000259" key="2">
    <source>
        <dbReference type="Pfam" id="PF01433"/>
    </source>
</evidence>
<comment type="caution">
    <text evidence="3">The sequence shown here is derived from an EMBL/GenBank/DDBJ whole genome shotgun (WGS) entry which is preliminary data.</text>
</comment>
<feature type="transmembrane region" description="Helical" evidence="1">
    <location>
        <begin position="525"/>
        <end position="549"/>
    </location>
</feature>
<dbReference type="Pfam" id="PF01433">
    <property type="entry name" value="Peptidase_M1"/>
    <property type="match status" value="1"/>
</dbReference>
<keyword evidence="4" id="KW-1185">Reference proteome</keyword>
<feature type="transmembrane region" description="Helical" evidence="1">
    <location>
        <begin position="172"/>
        <end position="191"/>
    </location>
</feature>
<organism evidence="3 4">
    <name type="scientific">Flavobacterium hydrocarbonoxydans</name>
    <dbReference type="NCBI Taxonomy" id="2683249"/>
    <lineage>
        <taxon>Bacteria</taxon>
        <taxon>Pseudomonadati</taxon>
        <taxon>Bacteroidota</taxon>
        <taxon>Flavobacteriia</taxon>
        <taxon>Flavobacteriales</taxon>
        <taxon>Flavobacteriaceae</taxon>
        <taxon>Flavobacterium</taxon>
    </lineage>
</organism>
<dbReference type="InterPro" id="IPR014782">
    <property type="entry name" value="Peptidase_M1_dom"/>
</dbReference>
<dbReference type="Proteomes" id="UP000471501">
    <property type="component" value="Unassembled WGS sequence"/>
</dbReference>
<evidence type="ECO:0000256" key="1">
    <source>
        <dbReference type="SAM" id="Phobius"/>
    </source>
</evidence>
<sequence length="1178" mass="135389">MFTKLIQFEWHNNTRNWTFYASFLIYLVFGYMVGAYANFSFSGAYKNSPYVLMYAIGLISLTTIFSITLQVAQSFLKAYETNFDTLIFTTPVSKFNYLGSQFIVAFAVAVSSFGMFLLGLMAGHQMPWLSQDEMGTFYLINYLWPYLVLVIPNILLCLSVLTTLAWITRNKLLIYVGGLLVYILYIAGSLFSNSPIFANASPSSAASMSLAAKVDPFGLAAFLEQTRYWTASEKNNNLLDLSGNFLFNRILWMSISLLLILLSYHLFSFRKPKIKKIKSEKASVSSNSFSSEIPKKIEFRTLKHNVLVLKSFIKMDVALILKGIPFLLIVLLFSGLLLIEISDEIDGGIRMAQNVTNTALMISTIMDRLPFILILILLFYSNELLNRSESARFETLENTTPYQQSIMLAAKLFSLLTMPFVIITLSILIGCGFQIIHGNAPIEFGLYASLFYYLGFPILLISVVILFIQTLIRSKYLGLLAATIVTILISSVIGEQLGIAHPLLRFGDAFKKEYFDLNGFGNYTFPFHISMLYNTGLALLLFTLTGILWKRNTTVLNTFRRHFFNPIQKISFVLGGLIFIGFGSYLFYKTNIEYPYLTKEDQYNWSEQYELKFKKYNALEQPTIISVKSDVALFPDQNRYEVKGSYELINNSKQPIERLLLYIDRNSKLLSVSIPSAKRIKDDGKFHHYWYQLAKPLKPKQKIKMSFSFESTWSPFKGHTAFNSIIENGSFMRISRYYPYFGYQPSNEISSKKERLKRDLKPQSPLKKLEDKSVSAYDFIDYDAVVSTSENQTAIGVGDLIGQWKKDDRNYFHYRSHGKIPFRFAFSSARYQLKKISYKGISIEVYYDSRHSRNVSKLIKNIKNTLDYVQGNFGKYPYKTIRYAEISAFADGFAATSYPSTVYMKENFGFYSDLNHKDKEDIINQLTAHELSHEWWGNAQISPEEKEGSWILTETLAQYTELMLYEKEHGTEKALETLKIHLDLYLSSRSSDPETPLYKTNYDTPHLPYDKGMLVMHQLKMLIGEKKVNLALHNFLKHYKYPNPVPDSEDLLGEIYNVTTPELHPKLEELFKKIITYSSKVIAVESHKKKGNYEVNFRISTKKYSENTTGNRTLIPNDATIDIGIYDENGTLFHYPFSIKNNAAEGKIKLKTKPQRIVIDPYLKNIDTFIQDNEKEMN</sequence>
<dbReference type="Gene3D" id="1.10.390.10">
    <property type="entry name" value="Neutral Protease Domain 2"/>
    <property type="match status" value="1"/>
</dbReference>
<evidence type="ECO:0000313" key="4">
    <source>
        <dbReference type="Proteomes" id="UP000471501"/>
    </source>
</evidence>
<dbReference type="EMBL" id="WSTB01000007">
    <property type="protein sequence ID" value="MWB95500.1"/>
    <property type="molecule type" value="Genomic_DNA"/>
</dbReference>
<feature type="transmembrane region" description="Helical" evidence="1">
    <location>
        <begin position="250"/>
        <end position="269"/>
    </location>
</feature>
<name>A0A6I4NMD1_9FLAO</name>
<keyword evidence="1" id="KW-0812">Transmembrane</keyword>
<reference evidence="3 4" key="1">
    <citation type="submission" date="2019-12" db="EMBL/GenBank/DDBJ databases">
        <authorList>
            <person name="Kim Y.S."/>
        </authorList>
    </citation>
    <scope>NUCLEOTIDE SEQUENCE [LARGE SCALE GENOMIC DNA]</scope>
    <source>
        <strain evidence="3 4">GA093</strain>
    </source>
</reference>
<feature type="transmembrane region" description="Helical" evidence="1">
    <location>
        <begin position="143"/>
        <end position="165"/>
    </location>
</feature>
<dbReference type="AlphaFoldDB" id="A0A6I4NMD1"/>
<keyword evidence="1" id="KW-0472">Membrane</keyword>